<evidence type="ECO:0000313" key="3">
    <source>
        <dbReference type="EMBL" id="MBB4051811.1"/>
    </source>
</evidence>
<gene>
    <name evidence="3" type="ORF">GGR20_001453</name>
</gene>
<feature type="transmembrane region" description="Helical" evidence="2">
    <location>
        <begin position="49"/>
        <end position="69"/>
    </location>
</feature>
<keyword evidence="2" id="KW-0472">Membrane</keyword>
<dbReference type="EMBL" id="JACIEW010000003">
    <property type="protein sequence ID" value="MBB4051811.1"/>
    <property type="molecule type" value="Genomic_DNA"/>
</dbReference>
<name>A0A7W6ILF9_9HYPH</name>
<sequence length="101" mass="10854">MHKSTSPRRKSFRFLAVFGAIGSALSAAVLIMGVTPARAASFAAQPDTQIAVFMVPLTLLVLALLFEVARFAWRAPLPAQAPARIRRRPDWSTPGEGAPNP</sequence>
<proteinExistence type="predicted"/>
<accession>A0A7W6ILF9</accession>
<keyword evidence="2" id="KW-1133">Transmembrane helix</keyword>
<reference evidence="3 4" key="1">
    <citation type="submission" date="2020-08" db="EMBL/GenBank/DDBJ databases">
        <title>Genomic Encyclopedia of Type Strains, Phase IV (KMG-IV): sequencing the most valuable type-strain genomes for metagenomic binning, comparative biology and taxonomic classification.</title>
        <authorList>
            <person name="Goeker M."/>
        </authorList>
    </citation>
    <scope>NUCLEOTIDE SEQUENCE [LARGE SCALE GENOMIC DNA]</scope>
    <source>
        <strain evidence="3 4">DSM 23447</strain>
    </source>
</reference>
<evidence type="ECO:0000256" key="1">
    <source>
        <dbReference type="SAM" id="MobiDB-lite"/>
    </source>
</evidence>
<dbReference type="AlphaFoldDB" id="A0A7W6ILF9"/>
<evidence type="ECO:0000256" key="2">
    <source>
        <dbReference type="SAM" id="Phobius"/>
    </source>
</evidence>
<dbReference type="Proteomes" id="UP000547011">
    <property type="component" value="Unassembled WGS sequence"/>
</dbReference>
<organism evidence="3 4">
    <name type="scientific">Devosia subaequoris</name>
    <dbReference type="NCBI Taxonomy" id="395930"/>
    <lineage>
        <taxon>Bacteria</taxon>
        <taxon>Pseudomonadati</taxon>
        <taxon>Pseudomonadota</taxon>
        <taxon>Alphaproteobacteria</taxon>
        <taxon>Hyphomicrobiales</taxon>
        <taxon>Devosiaceae</taxon>
        <taxon>Devosia</taxon>
    </lineage>
</organism>
<protein>
    <submittedName>
        <fullName evidence="3">Uncharacterized protein</fullName>
    </submittedName>
</protein>
<keyword evidence="4" id="KW-1185">Reference proteome</keyword>
<feature type="region of interest" description="Disordered" evidence="1">
    <location>
        <begin position="82"/>
        <end position="101"/>
    </location>
</feature>
<comment type="caution">
    <text evidence="3">The sequence shown here is derived from an EMBL/GenBank/DDBJ whole genome shotgun (WGS) entry which is preliminary data.</text>
</comment>
<keyword evidence="2" id="KW-0812">Transmembrane</keyword>
<evidence type="ECO:0000313" key="4">
    <source>
        <dbReference type="Proteomes" id="UP000547011"/>
    </source>
</evidence>
<dbReference type="RefSeq" id="WP_183310553.1">
    <property type="nucleotide sequence ID" value="NZ_JACIEW010000003.1"/>
</dbReference>